<dbReference type="Gramene" id="Solyc03g071503.1.1">
    <property type="protein sequence ID" value="Solyc03g071503.1.1"/>
    <property type="gene ID" value="Solyc03g071503.1"/>
</dbReference>
<dbReference type="Gene3D" id="2.40.70.10">
    <property type="entry name" value="Acid Proteases"/>
    <property type="match status" value="1"/>
</dbReference>
<dbReference type="Gene3D" id="3.10.10.10">
    <property type="entry name" value="HIV Type 1 Reverse Transcriptase, subunit A, domain 1"/>
    <property type="match status" value="1"/>
</dbReference>
<evidence type="ECO:0000313" key="2">
    <source>
        <dbReference type="EnsemblPlants" id="Solyc03g071503.1.1"/>
    </source>
</evidence>
<reference evidence="2" key="1">
    <citation type="journal article" date="2012" name="Nature">
        <title>The tomato genome sequence provides insights into fleshy fruit evolution.</title>
        <authorList>
            <consortium name="Tomato Genome Consortium"/>
        </authorList>
    </citation>
    <scope>NUCLEOTIDE SEQUENCE [LARGE SCALE GENOMIC DNA]</scope>
    <source>
        <strain evidence="2">cv. Heinz 1706</strain>
    </source>
</reference>
<dbReference type="InParanoid" id="A0A3Q7G8L3"/>
<dbReference type="CDD" id="cd00303">
    <property type="entry name" value="retropepsin_like"/>
    <property type="match status" value="1"/>
</dbReference>
<accession>A0A3Q7G8L3</accession>
<sequence>MEKEKSLINNDEDLNMNANISCVVRRIVGALEKEELDQRENLFHARCKIQNKVCSLIIDSGSCTNVVSSSLVERMKIPIIKHLNTYKLQWLNESGDMKVLKQASIWFSVGEYNEELVCDVVPMLSCHLLLRRPWKFDRDVVHQGRSNKYTFVIEGKKYGLAPLTTYQVSEDYLVMKEEYDELFPYEMPTGLPPLRGIEHQIDFIPGSQIPNRPAYRSNPAETKELSRQVEELFEKVAVNNIIVKHRHPIPRLDDMLDELCSSIVFSKIDLRRWYHQIRMKSIDECKTTFKTKFEIYEWLVMPFGLKNAPNTFMTLMNNVLEPFINKFVVVYFDDILVYSKTMEEHVSHLKQVFDVLRASL</sequence>
<dbReference type="PANTHER" id="PTHR35046:SF9">
    <property type="entry name" value="RNA-DIRECTED DNA POLYMERASE"/>
    <property type="match status" value="1"/>
</dbReference>
<dbReference type="SUPFAM" id="SSF50630">
    <property type="entry name" value="Acid proteases"/>
    <property type="match status" value="1"/>
</dbReference>
<dbReference type="AlphaFoldDB" id="A0A3Q7G8L3"/>
<dbReference type="Gene3D" id="3.30.70.270">
    <property type="match status" value="1"/>
</dbReference>
<dbReference type="CDD" id="cd01647">
    <property type="entry name" value="RT_LTR"/>
    <property type="match status" value="1"/>
</dbReference>
<reference evidence="2" key="2">
    <citation type="submission" date="2019-01" db="UniProtKB">
        <authorList>
            <consortium name="EnsemblPlants"/>
        </authorList>
    </citation>
    <scope>IDENTIFICATION</scope>
    <source>
        <strain evidence="2">cv. Heinz 1706</strain>
    </source>
</reference>
<protein>
    <recommendedName>
        <fullName evidence="1">Reverse transcriptase domain-containing protein</fullName>
    </recommendedName>
</protein>
<dbReference type="InterPro" id="IPR043502">
    <property type="entry name" value="DNA/RNA_pol_sf"/>
</dbReference>
<feature type="domain" description="Reverse transcriptase" evidence="1">
    <location>
        <begin position="237"/>
        <end position="358"/>
    </location>
</feature>
<dbReference type="PANTHER" id="PTHR35046">
    <property type="entry name" value="ZINC KNUCKLE (CCHC-TYPE) FAMILY PROTEIN"/>
    <property type="match status" value="1"/>
</dbReference>
<dbReference type="InterPro" id="IPR043128">
    <property type="entry name" value="Rev_trsase/Diguanyl_cyclase"/>
</dbReference>
<dbReference type="InterPro" id="IPR021109">
    <property type="entry name" value="Peptidase_aspartic_dom_sf"/>
</dbReference>
<proteinExistence type="predicted"/>
<evidence type="ECO:0000313" key="3">
    <source>
        <dbReference type="Proteomes" id="UP000004994"/>
    </source>
</evidence>
<keyword evidence="3" id="KW-1185">Reference proteome</keyword>
<name>A0A3Q7G8L3_SOLLC</name>
<dbReference type="Proteomes" id="UP000004994">
    <property type="component" value="Chromosome 3"/>
</dbReference>
<dbReference type="STRING" id="4081.A0A3Q7G8L3"/>
<dbReference type="Pfam" id="PF00078">
    <property type="entry name" value="RVT_1"/>
    <property type="match status" value="1"/>
</dbReference>
<evidence type="ECO:0000259" key="1">
    <source>
        <dbReference type="Pfam" id="PF00078"/>
    </source>
</evidence>
<dbReference type="EnsemblPlants" id="Solyc03g071503.1.1">
    <property type="protein sequence ID" value="Solyc03g071503.1.1"/>
    <property type="gene ID" value="Solyc03g071503.1"/>
</dbReference>
<dbReference type="SUPFAM" id="SSF56672">
    <property type="entry name" value="DNA/RNA polymerases"/>
    <property type="match status" value="1"/>
</dbReference>
<dbReference type="InterPro" id="IPR000477">
    <property type="entry name" value="RT_dom"/>
</dbReference>
<organism evidence="2">
    <name type="scientific">Solanum lycopersicum</name>
    <name type="common">Tomato</name>
    <name type="synonym">Lycopersicon esculentum</name>
    <dbReference type="NCBI Taxonomy" id="4081"/>
    <lineage>
        <taxon>Eukaryota</taxon>
        <taxon>Viridiplantae</taxon>
        <taxon>Streptophyta</taxon>
        <taxon>Embryophyta</taxon>
        <taxon>Tracheophyta</taxon>
        <taxon>Spermatophyta</taxon>
        <taxon>Magnoliopsida</taxon>
        <taxon>eudicotyledons</taxon>
        <taxon>Gunneridae</taxon>
        <taxon>Pentapetalae</taxon>
        <taxon>asterids</taxon>
        <taxon>lamiids</taxon>
        <taxon>Solanales</taxon>
        <taxon>Solanaceae</taxon>
        <taxon>Solanoideae</taxon>
        <taxon>Solaneae</taxon>
        <taxon>Solanum</taxon>
        <taxon>Solanum subgen. Lycopersicon</taxon>
    </lineage>
</organism>